<organism evidence="1 2">
    <name type="scientific">Sulfurimonas gotlandica (strain DSM 19862 / JCM 16533 / GD1)</name>
    <dbReference type="NCBI Taxonomy" id="929558"/>
    <lineage>
        <taxon>Bacteria</taxon>
        <taxon>Pseudomonadati</taxon>
        <taxon>Campylobacterota</taxon>
        <taxon>Epsilonproteobacteria</taxon>
        <taxon>Campylobacterales</taxon>
        <taxon>Sulfurimonadaceae</taxon>
        <taxon>Sulfurimonas</taxon>
    </lineage>
</organism>
<accession>H1FYB4</accession>
<sequence>MLNEEDYSVLKNSFIDSQRLFNKLNDVANQACELDYDESGLFYEKEEMLDRHWLKLSSKIIDALGASLEAYNVELLKNDTLEKRELTINLVKEEESSKIIVDYSEDGALSISQIS</sequence>
<reference evidence="1 2" key="1">
    <citation type="journal article" date="2012" name="Proc. Natl. Acad. Sci. U.S.A.">
        <title>Genome and physiology of a model Epsilonproteobacterium responsible for sulfide detoxification in marine oxygen depletion zones.</title>
        <authorList>
            <person name="Grote J."/>
            <person name="Schott T."/>
            <person name="Bruckner C.G."/>
            <person name="Glockner F.O."/>
            <person name="Jost G."/>
            <person name="Teeling H."/>
            <person name="Labrenz M."/>
            <person name="Jurgens K."/>
        </authorList>
    </citation>
    <scope>NUCLEOTIDE SEQUENCE [LARGE SCALE GENOMIC DNA]</scope>
    <source>
        <strain evidence="1 2">GD1</strain>
    </source>
</reference>
<gene>
    <name evidence="1" type="ORF">SMGD1_2287</name>
</gene>
<dbReference type="AlphaFoldDB" id="B6BMS3"/>
<keyword evidence="2" id="KW-1185">Reference proteome</keyword>
<evidence type="ECO:0000313" key="1">
    <source>
        <dbReference type="EMBL" id="EHP30810.1"/>
    </source>
</evidence>
<dbReference type="Proteomes" id="UP000006431">
    <property type="component" value="Unassembled WGS sequence"/>
</dbReference>
<dbReference type="STRING" id="929558.SMGD1_2287"/>
<evidence type="ECO:0000313" key="2">
    <source>
        <dbReference type="Proteomes" id="UP000006431"/>
    </source>
</evidence>
<accession>B6BMS3</accession>
<dbReference type="RefSeq" id="WP_008339525.1">
    <property type="nucleotide sequence ID" value="NZ_AFRZ01000001.1"/>
</dbReference>
<dbReference type="EMBL" id="AFRZ01000001">
    <property type="protein sequence ID" value="EHP30810.1"/>
    <property type="molecule type" value="Genomic_DNA"/>
</dbReference>
<comment type="caution">
    <text evidence="1">The sequence shown here is derived from an EMBL/GenBank/DDBJ whole genome shotgun (WGS) entry which is preliminary data.</text>
</comment>
<name>B6BMS3_SULGG</name>
<dbReference type="PATRIC" id="fig|929558.5.peg.2278"/>
<dbReference type="OrthoDB" id="5334684at2"/>
<dbReference type="HOGENOM" id="CLU_2107729_0_0_7"/>
<protein>
    <submittedName>
        <fullName evidence="1">Uncharacterized protein</fullName>
    </submittedName>
</protein>
<proteinExistence type="predicted"/>